<evidence type="ECO:0000256" key="10">
    <source>
        <dbReference type="ARBA" id="ARBA00047928"/>
    </source>
</evidence>
<reference evidence="14" key="1">
    <citation type="journal article" date="2016" name="Nat. Genet.">
        <title>A high-quality carrot genome assembly provides new insights into carotenoid accumulation and asterid genome evolution.</title>
        <authorList>
            <person name="Iorizzo M."/>
            <person name="Ellison S."/>
            <person name="Senalik D."/>
            <person name="Zeng P."/>
            <person name="Satapoomin P."/>
            <person name="Huang J."/>
            <person name="Bowman M."/>
            <person name="Iovene M."/>
            <person name="Sanseverino W."/>
            <person name="Cavagnaro P."/>
            <person name="Yildiz M."/>
            <person name="Macko-Podgorni A."/>
            <person name="Moranska E."/>
            <person name="Grzebelus E."/>
            <person name="Grzebelus D."/>
            <person name="Ashrafi H."/>
            <person name="Zheng Z."/>
            <person name="Cheng S."/>
            <person name="Spooner D."/>
            <person name="Van Deynze A."/>
            <person name="Simon P."/>
        </authorList>
    </citation>
    <scope>NUCLEOTIDE SEQUENCE</scope>
    <source>
        <tissue evidence="14">Leaf</tissue>
    </source>
</reference>
<comment type="subcellular location">
    <subcellularLocation>
        <location evidence="1 12">Secreted</location>
        <location evidence="1 12">Cell wall</location>
    </subcellularLocation>
</comment>
<feature type="domain" description="Pectinesterase inhibitor" evidence="13">
    <location>
        <begin position="22"/>
        <end position="170"/>
    </location>
</feature>
<reference evidence="14" key="2">
    <citation type="submission" date="2022-03" db="EMBL/GenBank/DDBJ databases">
        <title>Draft title - Genomic analysis of global carrot germplasm unveils the trajectory of domestication and the origin of high carotenoid orange carrot.</title>
        <authorList>
            <person name="Iorizzo M."/>
            <person name="Ellison S."/>
            <person name="Senalik D."/>
            <person name="Macko-Podgorni A."/>
            <person name="Grzebelus D."/>
            <person name="Bostan H."/>
            <person name="Rolling W."/>
            <person name="Curaba J."/>
            <person name="Simon P."/>
        </authorList>
    </citation>
    <scope>NUCLEOTIDE SEQUENCE</scope>
    <source>
        <tissue evidence="14">Leaf</tissue>
    </source>
</reference>
<feature type="chain" id="PRO_5041776578" description="Pectinesterase" evidence="12">
    <location>
        <begin position="21"/>
        <end position="528"/>
    </location>
</feature>
<evidence type="ECO:0000313" key="15">
    <source>
        <dbReference type="Proteomes" id="UP000077755"/>
    </source>
</evidence>
<evidence type="ECO:0000256" key="5">
    <source>
        <dbReference type="ARBA" id="ARBA00013229"/>
    </source>
</evidence>
<keyword evidence="7 12" id="KW-0378">Hydrolase</keyword>
<dbReference type="EC" id="3.1.1.11" evidence="5 12"/>
<dbReference type="InterPro" id="IPR033131">
    <property type="entry name" value="Pectinesterase_Asp_AS"/>
</dbReference>
<dbReference type="GO" id="GO:0030599">
    <property type="term" value="F:pectinesterase activity"/>
    <property type="evidence" value="ECO:0007669"/>
    <property type="project" value="UniProtKB-UniRule"/>
</dbReference>
<dbReference type="Proteomes" id="UP000077755">
    <property type="component" value="Chromosome 2"/>
</dbReference>
<dbReference type="KEGG" id="dcr:108206192"/>
<dbReference type="InterPro" id="IPR012334">
    <property type="entry name" value="Pectin_lyas_fold"/>
</dbReference>
<protein>
    <recommendedName>
        <fullName evidence="5 12">Pectinesterase</fullName>
        <ecNumber evidence="5 12">3.1.1.11</ecNumber>
    </recommendedName>
</protein>
<comment type="similarity">
    <text evidence="3">In the N-terminal section; belongs to the PMEI family.</text>
</comment>
<evidence type="ECO:0000256" key="8">
    <source>
        <dbReference type="ARBA" id="ARBA00023085"/>
    </source>
</evidence>
<keyword evidence="12" id="KW-0964">Secreted</keyword>
<keyword evidence="6 12" id="KW-0134">Cell wall</keyword>
<dbReference type="PROSITE" id="PS00503">
    <property type="entry name" value="PECTINESTERASE_2"/>
    <property type="match status" value="1"/>
</dbReference>
<dbReference type="SMART" id="SM00856">
    <property type="entry name" value="PMEI"/>
    <property type="match status" value="1"/>
</dbReference>
<dbReference type="Gene3D" id="2.160.20.10">
    <property type="entry name" value="Single-stranded right-handed beta-helix, Pectin lyase-like"/>
    <property type="match status" value="1"/>
</dbReference>
<gene>
    <name evidence="14" type="ORF">DCAR_0208259</name>
</gene>
<dbReference type="CDD" id="cd15798">
    <property type="entry name" value="PMEI-like_3"/>
    <property type="match status" value="1"/>
</dbReference>
<dbReference type="Pfam" id="PF01095">
    <property type="entry name" value="Pectinesterase"/>
    <property type="match status" value="1"/>
</dbReference>
<keyword evidence="9 12" id="KW-0961">Cell wall biogenesis/degradation</keyword>
<keyword evidence="15" id="KW-1185">Reference proteome</keyword>
<dbReference type="GO" id="GO:0042545">
    <property type="term" value="P:cell wall modification"/>
    <property type="evidence" value="ECO:0007669"/>
    <property type="project" value="UniProtKB-UniRule"/>
</dbReference>
<dbReference type="InterPro" id="IPR000070">
    <property type="entry name" value="Pectinesterase_cat"/>
</dbReference>
<comment type="similarity">
    <text evidence="4">In the C-terminal section; belongs to the pectinesterase family.</text>
</comment>
<evidence type="ECO:0000256" key="6">
    <source>
        <dbReference type="ARBA" id="ARBA00022512"/>
    </source>
</evidence>
<evidence type="ECO:0000256" key="12">
    <source>
        <dbReference type="RuleBase" id="RU000589"/>
    </source>
</evidence>
<evidence type="ECO:0000256" key="4">
    <source>
        <dbReference type="ARBA" id="ARBA00007786"/>
    </source>
</evidence>
<dbReference type="GO" id="GO:0004857">
    <property type="term" value="F:enzyme inhibitor activity"/>
    <property type="evidence" value="ECO:0007669"/>
    <property type="project" value="InterPro"/>
</dbReference>
<dbReference type="FunFam" id="2.160.20.10:FF:000001">
    <property type="entry name" value="Pectinesterase"/>
    <property type="match status" value="1"/>
</dbReference>
<keyword evidence="12" id="KW-0732">Signal</keyword>
<evidence type="ECO:0000256" key="1">
    <source>
        <dbReference type="ARBA" id="ARBA00004191"/>
    </source>
</evidence>
<dbReference type="Pfam" id="PF04043">
    <property type="entry name" value="PMEI"/>
    <property type="match status" value="1"/>
</dbReference>
<proteinExistence type="inferred from homology"/>
<dbReference type="Gene3D" id="1.20.140.40">
    <property type="entry name" value="Invertase/pectin methylesterase inhibitor family protein"/>
    <property type="match status" value="1"/>
</dbReference>
<evidence type="ECO:0000256" key="11">
    <source>
        <dbReference type="PROSITE-ProRule" id="PRU10040"/>
    </source>
</evidence>
<dbReference type="EMBL" id="CP093344">
    <property type="protein sequence ID" value="WOG89023.1"/>
    <property type="molecule type" value="Genomic_DNA"/>
</dbReference>
<evidence type="ECO:0000259" key="13">
    <source>
        <dbReference type="SMART" id="SM00856"/>
    </source>
</evidence>
<dbReference type="PANTHER" id="PTHR31707">
    <property type="entry name" value="PECTINESTERASE"/>
    <property type="match status" value="1"/>
</dbReference>
<feature type="active site" evidence="11">
    <location>
        <position position="366"/>
    </location>
</feature>
<organism evidence="14 15">
    <name type="scientific">Daucus carota subsp. sativus</name>
    <name type="common">Carrot</name>
    <dbReference type="NCBI Taxonomy" id="79200"/>
    <lineage>
        <taxon>Eukaryota</taxon>
        <taxon>Viridiplantae</taxon>
        <taxon>Streptophyta</taxon>
        <taxon>Embryophyta</taxon>
        <taxon>Tracheophyta</taxon>
        <taxon>Spermatophyta</taxon>
        <taxon>Magnoliopsida</taxon>
        <taxon>eudicotyledons</taxon>
        <taxon>Gunneridae</taxon>
        <taxon>Pentapetalae</taxon>
        <taxon>asterids</taxon>
        <taxon>campanulids</taxon>
        <taxon>Apiales</taxon>
        <taxon>Apiaceae</taxon>
        <taxon>Apioideae</taxon>
        <taxon>Scandiceae</taxon>
        <taxon>Daucinae</taxon>
        <taxon>Daucus</taxon>
        <taxon>Daucus sect. Daucus</taxon>
    </lineage>
</organism>
<dbReference type="InterPro" id="IPR035513">
    <property type="entry name" value="Invertase/methylesterase_inhib"/>
</dbReference>
<dbReference type="InterPro" id="IPR018040">
    <property type="entry name" value="Pectinesterase_Tyr_AS"/>
</dbReference>
<dbReference type="AlphaFoldDB" id="A0AAF1ANA8"/>
<dbReference type="NCBIfam" id="TIGR01614">
    <property type="entry name" value="PME_inhib"/>
    <property type="match status" value="1"/>
</dbReference>
<dbReference type="InterPro" id="IPR011050">
    <property type="entry name" value="Pectin_lyase_fold/virulence"/>
</dbReference>
<sequence>MDHTLLVSTFLFIVYVPSMAVAVHGAKTSLCSQTPFPSLCHSLIISNKTNQETTPFVVHRDSALSATMAEALQVHHLISSMDTSSFADRAKSAWPDCVELYEDSIHQLDSSMSLTNSKRHNINVQTWLSAALTNLETCQNGFAEFNLYSTYLKYFPSNNFSKSLSNSLAINKAVLASQTSGLASEKSKGRGLLDHDLPEWISATNRRLLQTKPPLADLVVAQDGSGDFTTISEAVAAVKTGTTKRFVIYVKKGVYKENVEIKKKVKNLMLVGDGIDATIITGNKNNADGFTTFRSATFAARGHGLIVRGMTFENTAGPQKHQAVAMRSSSDLSVFYNCSFKGYQDTLYVHSNRQFYRNCDIYGTVDFIFGNAIAVLQNCNIYVRRPMSRQVNTITAQQRTNIYENTGIVLHNCWITASSDLRVVQGIYKTYLGRPWKAYSRTVVIKSYLEDLIDPSGWLPWNGEFGLKTLYYGEYMNRGSGAGTAGRVKWPGYHIITNVEEAARFSVGSFLDDESWLAATGVPFTSGL</sequence>
<evidence type="ECO:0000256" key="3">
    <source>
        <dbReference type="ARBA" id="ARBA00006027"/>
    </source>
</evidence>
<accession>A0AAF1ANA8</accession>
<dbReference type="PROSITE" id="PS00800">
    <property type="entry name" value="PECTINESTERASE_1"/>
    <property type="match status" value="1"/>
</dbReference>
<comment type="function">
    <text evidence="12">Acts in the modification of cell walls via demethylesterification of cell wall pectin.</text>
</comment>
<dbReference type="InterPro" id="IPR006501">
    <property type="entry name" value="Pectinesterase_inhib_dom"/>
</dbReference>
<dbReference type="SUPFAM" id="SSF51126">
    <property type="entry name" value="Pectin lyase-like"/>
    <property type="match status" value="1"/>
</dbReference>
<feature type="signal peptide" evidence="12">
    <location>
        <begin position="1"/>
        <end position="20"/>
    </location>
</feature>
<comment type="catalytic activity">
    <reaction evidence="10 12">
        <text>[(1-&gt;4)-alpha-D-galacturonosyl methyl ester](n) + n H2O = [(1-&gt;4)-alpha-D-galacturonosyl](n) + n methanol + n H(+)</text>
        <dbReference type="Rhea" id="RHEA:22380"/>
        <dbReference type="Rhea" id="RHEA-COMP:14570"/>
        <dbReference type="Rhea" id="RHEA-COMP:14573"/>
        <dbReference type="ChEBI" id="CHEBI:15377"/>
        <dbReference type="ChEBI" id="CHEBI:15378"/>
        <dbReference type="ChEBI" id="CHEBI:17790"/>
        <dbReference type="ChEBI" id="CHEBI:140522"/>
        <dbReference type="ChEBI" id="CHEBI:140523"/>
        <dbReference type="EC" id="3.1.1.11"/>
    </reaction>
</comment>
<evidence type="ECO:0000256" key="2">
    <source>
        <dbReference type="ARBA" id="ARBA00005184"/>
    </source>
</evidence>
<evidence type="ECO:0000256" key="7">
    <source>
        <dbReference type="ARBA" id="ARBA00022801"/>
    </source>
</evidence>
<dbReference type="GO" id="GO:0045490">
    <property type="term" value="P:pectin catabolic process"/>
    <property type="evidence" value="ECO:0007669"/>
    <property type="project" value="UniProtKB-UniRule"/>
</dbReference>
<comment type="pathway">
    <text evidence="2 12">Glycan metabolism; pectin degradation; 2-dehydro-3-deoxy-D-gluconate from pectin: step 1/5.</text>
</comment>
<evidence type="ECO:0000256" key="9">
    <source>
        <dbReference type="ARBA" id="ARBA00023316"/>
    </source>
</evidence>
<evidence type="ECO:0000313" key="14">
    <source>
        <dbReference type="EMBL" id="WOG89023.1"/>
    </source>
</evidence>
<keyword evidence="8 12" id="KW-0063">Aspartyl esterase</keyword>
<dbReference type="SUPFAM" id="SSF101148">
    <property type="entry name" value="Plant invertase/pectin methylesterase inhibitor"/>
    <property type="match status" value="1"/>
</dbReference>
<name>A0AAF1ANA8_DAUCS</name>